<comment type="caution">
    <text evidence="2">The sequence shown here is derived from an EMBL/GenBank/DDBJ whole genome shotgun (WGS) entry which is preliminary data.</text>
</comment>
<proteinExistence type="predicted"/>
<evidence type="ECO:0000313" key="3">
    <source>
        <dbReference type="Proteomes" id="UP000266673"/>
    </source>
</evidence>
<keyword evidence="1" id="KW-0472">Membrane</keyword>
<keyword evidence="1" id="KW-0812">Transmembrane</keyword>
<feature type="transmembrane region" description="Helical" evidence="1">
    <location>
        <begin position="12"/>
        <end position="31"/>
    </location>
</feature>
<evidence type="ECO:0000313" key="2">
    <source>
        <dbReference type="EMBL" id="RIB14580.1"/>
    </source>
</evidence>
<dbReference type="AlphaFoldDB" id="A0A397UWE1"/>
<dbReference type="EMBL" id="QKWP01000817">
    <property type="protein sequence ID" value="RIB14580.1"/>
    <property type="molecule type" value="Genomic_DNA"/>
</dbReference>
<keyword evidence="3" id="KW-1185">Reference proteome</keyword>
<protein>
    <submittedName>
        <fullName evidence="2">Uncharacterized protein</fullName>
    </submittedName>
</protein>
<keyword evidence="1" id="KW-1133">Transmembrane helix</keyword>
<dbReference type="Proteomes" id="UP000266673">
    <property type="component" value="Unassembled WGS sequence"/>
</dbReference>
<name>A0A397UWE1_9GLOM</name>
<organism evidence="2 3">
    <name type="scientific">Gigaspora rosea</name>
    <dbReference type="NCBI Taxonomy" id="44941"/>
    <lineage>
        <taxon>Eukaryota</taxon>
        <taxon>Fungi</taxon>
        <taxon>Fungi incertae sedis</taxon>
        <taxon>Mucoromycota</taxon>
        <taxon>Glomeromycotina</taxon>
        <taxon>Glomeromycetes</taxon>
        <taxon>Diversisporales</taxon>
        <taxon>Gigasporaceae</taxon>
        <taxon>Gigaspora</taxon>
    </lineage>
</organism>
<reference evidence="2 3" key="1">
    <citation type="submission" date="2018-06" db="EMBL/GenBank/DDBJ databases">
        <title>Comparative genomics reveals the genomic features of Rhizophagus irregularis, R. cerebriforme, R. diaphanum and Gigaspora rosea, and their symbiotic lifestyle signature.</title>
        <authorList>
            <person name="Morin E."/>
            <person name="San Clemente H."/>
            <person name="Chen E.C.H."/>
            <person name="De La Providencia I."/>
            <person name="Hainaut M."/>
            <person name="Kuo A."/>
            <person name="Kohler A."/>
            <person name="Murat C."/>
            <person name="Tang N."/>
            <person name="Roy S."/>
            <person name="Loubradou J."/>
            <person name="Henrissat B."/>
            <person name="Grigoriev I.V."/>
            <person name="Corradi N."/>
            <person name="Roux C."/>
            <person name="Martin F.M."/>
        </authorList>
    </citation>
    <scope>NUCLEOTIDE SEQUENCE [LARGE SCALE GENOMIC DNA]</scope>
    <source>
        <strain evidence="2 3">DAOM 194757</strain>
    </source>
</reference>
<sequence length="66" mass="7376">MSKKICMSSLSAVILYVMFYTRCCLLSIASLNSRRNLSTKTSKCTSPIIICPVTMPLSRLSQRLSQ</sequence>
<gene>
    <name evidence="2" type="ORF">C2G38_2095470</name>
</gene>
<evidence type="ECO:0000256" key="1">
    <source>
        <dbReference type="SAM" id="Phobius"/>
    </source>
</evidence>
<accession>A0A397UWE1</accession>